<comment type="caution">
    <text evidence="3">The sequence shown here is derived from an EMBL/GenBank/DDBJ whole genome shotgun (WGS) entry which is preliminary data.</text>
</comment>
<proteinExistence type="predicted"/>
<protein>
    <submittedName>
        <fullName evidence="3">Thiol:disulfide interchange protein</fullName>
    </submittedName>
</protein>
<dbReference type="GO" id="GO:0016671">
    <property type="term" value="F:oxidoreductase activity, acting on a sulfur group of donors, disulfide as acceptor"/>
    <property type="evidence" value="ECO:0007669"/>
    <property type="project" value="TreeGrafter"/>
</dbReference>
<keyword evidence="4" id="KW-1185">Reference proteome</keyword>
<dbReference type="Gene3D" id="3.40.30.10">
    <property type="entry name" value="Glutaredoxin"/>
    <property type="match status" value="1"/>
</dbReference>
<sequence length="160" mass="17157">MVFTTKDGATGSSIKLVGAMIAILVAILVTLLITRPAATTTSFTPLSGLMTLKTMAAEATPYEVAIASPNPTFIEFYANWCTTCQGMSPAIADLHQQYGDTISFVMLDIDDPQWANQVSDYGASGVPQFTLLNAQHDEVKTWVGKVPKPILANVFDQLLG</sequence>
<dbReference type="Pfam" id="PF00085">
    <property type="entry name" value="Thioredoxin"/>
    <property type="match status" value="1"/>
</dbReference>
<dbReference type="EMBL" id="QXHD01000004">
    <property type="protein sequence ID" value="NEZ56802.1"/>
    <property type="molecule type" value="Genomic_DNA"/>
</dbReference>
<accession>A0A6M0RLW2</accession>
<dbReference type="PROSITE" id="PS00194">
    <property type="entry name" value="THIOREDOXIN_1"/>
    <property type="match status" value="1"/>
</dbReference>
<dbReference type="Proteomes" id="UP000481033">
    <property type="component" value="Unassembled WGS sequence"/>
</dbReference>
<dbReference type="GO" id="GO:0010190">
    <property type="term" value="P:cytochrome b6f complex assembly"/>
    <property type="evidence" value="ECO:0007669"/>
    <property type="project" value="TreeGrafter"/>
</dbReference>
<keyword evidence="1" id="KW-1133">Transmembrane helix</keyword>
<organism evidence="3 4">
    <name type="scientific">Adonisia turfae CCMR0081</name>
    <dbReference type="NCBI Taxonomy" id="2292702"/>
    <lineage>
        <taxon>Bacteria</taxon>
        <taxon>Bacillati</taxon>
        <taxon>Cyanobacteriota</taxon>
        <taxon>Adonisia</taxon>
        <taxon>Adonisia turfae</taxon>
    </lineage>
</organism>
<dbReference type="AlphaFoldDB" id="A0A6M0RLW2"/>
<name>A0A6M0RLW2_9CYAN</name>
<evidence type="ECO:0000256" key="1">
    <source>
        <dbReference type="SAM" id="Phobius"/>
    </source>
</evidence>
<dbReference type="InterPro" id="IPR013766">
    <property type="entry name" value="Thioredoxin_domain"/>
</dbReference>
<evidence type="ECO:0000259" key="2">
    <source>
        <dbReference type="PROSITE" id="PS51352"/>
    </source>
</evidence>
<feature type="domain" description="Thioredoxin" evidence="2">
    <location>
        <begin position="31"/>
        <end position="160"/>
    </location>
</feature>
<feature type="transmembrane region" description="Helical" evidence="1">
    <location>
        <begin position="12"/>
        <end position="33"/>
    </location>
</feature>
<keyword evidence="1" id="KW-0812">Transmembrane</keyword>
<dbReference type="PANTHER" id="PTHR47353">
    <property type="entry name" value="THIOREDOXIN-LIKE PROTEIN HCF164, CHLOROPLASTIC"/>
    <property type="match status" value="1"/>
</dbReference>
<dbReference type="InterPro" id="IPR036249">
    <property type="entry name" value="Thioredoxin-like_sf"/>
</dbReference>
<gene>
    <name evidence="3" type="ORF">DXZ20_14155</name>
</gene>
<evidence type="ECO:0000313" key="3">
    <source>
        <dbReference type="EMBL" id="NEZ56802.1"/>
    </source>
</evidence>
<dbReference type="PROSITE" id="PS51352">
    <property type="entry name" value="THIOREDOXIN_2"/>
    <property type="match status" value="1"/>
</dbReference>
<evidence type="ECO:0000313" key="4">
    <source>
        <dbReference type="Proteomes" id="UP000481033"/>
    </source>
</evidence>
<dbReference type="InterPro" id="IPR044241">
    <property type="entry name" value="TxlA/HCF164"/>
</dbReference>
<dbReference type="InterPro" id="IPR017937">
    <property type="entry name" value="Thioredoxin_CS"/>
</dbReference>
<dbReference type="SUPFAM" id="SSF52833">
    <property type="entry name" value="Thioredoxin-like"/>
    <property type="match status" value="1"/>
</dbReference>
<keyword evidence="1" id="KW-0472">Membrane</keyword>
<dbReference type="RefSeq" id="WP_163698785.1">
    <property type="nucleotide sequence ID" value="NZ_QXHD01000004.1"/>
</dbReference>
<dbReference type="PANTHER" id="PTHR47353:SF1">
    <property type="entry name" value="THIOREDOXIN-LIKE PROTEIN HCF164, CHLOROPLASTIC"/>
    <property type="match status" value="1"/>
</dbReference>
<reference evidence="3 4" key="1">
    <citation type="journal article" date="2020" name="Microb. Ecol.">
        <title>Ecogenomics of the Marine Benthic Filamentous Cyanobacterium Adonisia.</title>
        <authorList>
            <person name="Walter J.M."/>
            <person name="Coutinho F.H."/>
            <person name="Leomil L."/>
            <person name="Hargreaves P.I."/>
            <person name="Campeao M.E."/>
            <person name="Vieira V.V."/>
            <person name="Silva B.S."/>
            <person name="Fistarol G.O."/>
            <person name="Salomon P.S."/>
            <person name="Sawabe T."/>
            <person name="Mino S."/>
            <person name="Hosokawa M."/>
            <person name="Miyashita H."/>
            <person name="Maruyama F."/>
            <person name="van Verk M.C."/>
            <person name="Dutilh B.E."/>
            <person name="Thompson C.C."/>
            <person name="Thompson F.L."/>
        </authorList>
    </citation>
    <scope>NUCLEOTIDE SEQUENCE [LARGE SCALE GENOMIC DNA]</scope>
    <source>
        <strain evidence="3 4">CCMR0081</strain>
    </source>
</reference>